<comment type="caution">
    <text evidence="5">The sequence shown here is derived from an EMBL/GenBank/DDBJ whole genome shotgun (WGS) entry which is preliminary data.</text>
</comment>
<gene>
    <name evidence="5" type="ORF">B0J13DRAFT_588949</name>
</gene>
<organism evidence="5 6">
    <name type="scientific">Dactylonectria estremocensis</name>
    <dbReference type="NCBI Taxonomy" id="1079267"/>
    <lineage>
        <taxon>Eukaryota</taxon>
        <taxon>Fungi</taxon>
        <taxon>Dikarya</taxon>
        <taxon>Ascomycota</taxon>
        <taxon>Pezizomycotina</taxon>
        <taxon>Sordariomycetes</taxon>
        <taxon>Hypocreomycetidae</taxon>
        <taxon>Hypocreales</taxon>
        <taxon>Nectriaceae</taxon>
        <taxon>Dactylonectria</taxon>
    </lineage>
</organism>
<evidence type="ECO:0000256" key="1">
    <source>
        <dbReference type="ARBA" id="ARBA00005446"/>
    </source>
</evidence>
<evidence type="ECO:0000313" key="6">
    <source>
        <dbReference type="Proteomes" id="UP000717696"/>
    </source>
</evidence>
<protein>
    <recommendedName>
        <fullName evidence="3">DNA 3'-5' helicase</fullName>
        <ecNumber evidence="3">5.6.2.4</ecNumber>
    </recommendedName>
</protein>
<dbReference type="EC" id="5.6.2.4" evidence="3"/>
<reference evidence="5" key="1">
    <citation type="journal article" date="2021" name="Nat. Commun.">
        <title>Genetic determinants of endophytism in the Arabidopsis root mycobiome.</title>
        <authorList>
            <person name="Mesny F."/>
            <person name="Miyauchi S."/>
            <person name="Thiergart T."/>
            <person name="Pickel B."/>
            <person name="Atanasova L."/>
            <person name="Karlsson M."/>
            <person name="Huettel B."/>
            <person name="Barry K.W."/>
            <person name="Haridas S."/>
            <person name="Chen C."/>
            <person name="Bauer D."/>
            <person name="Andreopoulos W."/>
            <person name="Pangilinan J."/>
            <person name="LaButti K."/>
            <person name="Riley R."/>
            <person name="Lipzen A."/>
            <person name="Clum A."/>
            <person name="Drula E."/>
            <person name="Henrissat B."/>
            <person name="Kohler A."/>
            <person name="Grigoriev I.V."/>
            <person name="Martin F.M."/>
            <person name="Hacquard S."/>
        </authorList>
    </citation>
    <scope>NUCLEOTIDE SEQUENCE</scope>
    <source>
        <strain evidence="5">MPI-CAGE-AT-0021</strain>
    </source>
</reference>
<dbReference type="Pfam" id="PF00271">
    <property type="entry name" value="Helicase_C"/>
    <property type="match status" value="1"/>
</dbReference>
<feature type="domain" description="Helicase C-terminal" evidence="4">
    <location>
        <begin position="27"/>
        <end position="193"/>
    </location>
</feature>
<dbReference type="InterPro" id="IPR027417">
    <property type="entry name" value="P-loop_NTPase"/>
</dbReference>
<dbReference type="EMBL" id="JAGMUU010000023">
    <property type="protein sequence ID" value="KAH7126560.1"/>
    <property type="molecule type" value="Genomic_DNA"/>
</dbReference>
<sequence length="304" mass="35248">MSNHSYSWYICKVQTQTVWMIVILPPDYQELFIEHNKLVRPCIVRESTNRLNIRYITKELVAELADLLGCALYTADFSMEEEKRAVIKQWLSTIDPPAVIAISALGPGFNHPRVQWVIHVGAPSLMINFSQELGRAGRDGKVAESIVLLSATWQLQLDRQLGADQEAMWCMEGDELYGVCPNYYTERRPPDLEFYLLRLQAEEVASEGEGEYRYERDLEIMMGCCLYCRVEGKPFEHAAAARGKEWMDLYAVCWMCYQLQEICQAADPEYKGDITCRFPDIVMPLYFRAFSYPGRTKWFLKHFN</sequence>
<dbReference type="PANTHER" id="PTHR13710:SF154">
    <property type="entry name" value="RECQ HELICASE, PUTATIVE (AFU_ORTHOLOGUE AFUA_6G14720)-RELATED"/>
    <property type="match status" value="1"/>
</dbReference>
<comment type="similarity">
    <text evidence="1">Belongs to the helicase family. RecQ subfamily.</text>
</comment>
<evidence type="ECO:0000256" key="2">
    <source>
        <dbReference type="ARBA" id="ARBA00034617"/>
    </source>
</evidence>
<evidence type="ECO:0000313" key="5">
    <source>
        <dbReference type="EMBL" id="KAH7126560.1"/>
    </source>
</evidence>
<dbReference type="InterPro" id="IPR001650">
    <property type="entry name" value="Helicase_C-like"/>
</dbReference>
<keyword evidence="6" id="KW-1185">Reference proteome</keyword>
<dbReference type="SMART" id="SM00490">
    <property type="entry name" value="HELICc"/>
    <property type="match status" value="1"/>
</dbReference>
<dbReference type="AlphaFoldDB" id="A0A9P9IPH9"/>
<dbReference type="GO" id="GO:0005737">
    <property type="term" value="C:cytoplasm"/>
    <property type="evidence" value="ECO:0007669"/>
    <property type="project" value="TreeGrafter"/>
</dbReference>
<dbReference type="OrthoDB" id="5075206at2759"/>
<accession>A0A9P9IPH9</accession>
<comment type="catalytic activity">
    <reaction evidence="2">
        <text>Couples ATP hydrolysis with the unwinding of duplex DNA by translocating in the 3'-5' direction.</text>
        <dbReference type="EC" id="5.6.2.4"/>
    </reaction>
</comment>
<dbReference type="GO" id="GO:0043138">
    <property type="term" value="F:3'-5' DNA helicase activity"/>
    <property type="evidence" value="ECO:0007669"/>
    <property type="project" value="UniProtKB-EC"/>
</dbReference>
<evidence type="ECO:0000259" key="4">
    <source>
        <dbReference type="PROSITE" id="PS51194"/>
    </source>
</evidence>
<proteinExistence type="inferred from homology"/>
<evidence type="ECO:0000256" key="3">
    <source>
        <dbReference type="ARBA" id="ARBA00034808"/>
    </source>
</evidence>
<dbReference type="PANTHER" id="PTHR13710">
    <property type="entry name" value="DNA HELICASE RECQ FAMILY MEMBER"/>
    <property type="match status" value="1"/>
</dbReference>
<dbReference type="Gene3D" id="3.40.50.300">
    <property type="entry name" value="P-loop containing nucleotide triphosphate hydrolases"/>
    <property type="match status" value="1"/>
</dbReference>
<dbReference type="GO" id="GO:0005694">
    <property type="term" value="C:chromosome"/>
    <property type="evidence" value="ECO:0007669"/>
    <property type="project" value="TreeGrafter"/>
</dbReference>
<name>A0A9P9IPH9_9HYPO</name>
<dbReference type="Proteomes" id="UP000717696">
    <property type="component" value="Unassembled WGS sequence"/>
</dbReference>
<dbReference type="GO" id="GO:0009378">
    <property type="term" value="F:four-way junction helicase activity"/>
    <property type="evidence" value="ECO:0007669"/>
    <property type="project" value="TreeGrafter"/>
</dbReference>
<dbReference type="GO" id="GO:0000724">
    <property type="term" value="P:double-strand break repair via homologous recombination"/>
    <property type="evidence" value="ECO:0007669"/>
    <property type="project" value="TreeGrafter"/>
</dbReference>
<dbReference type="SUPFAM" id="SSF52540">
    <property type="entry name" value="P-loop containing nucleoside triphosphate hydrolases"/>
    <property type="match status" value="1"/>
</dbReference>
<dbReference type="PROSITE" id="PS51194">
    <property type="entry name" value="HELICASE_CTER"/>
    <property type="match status" value="1"/>
</dbReference>